<reference evidence="4 5" key="1">
    <citation type="journal article" date="2023" name="Sci. Data">
        <title>Genome assembly of the Korean intertidal mud-creeper Batillaria attramentaria.</title>
        <authorList>
            <person name="Patra A.K."/>
            <person name="Ho P.T."/>
            <person name="Jun S."/>
            <person name="Lee S.J."/>
            <person name="Kim Y."/>
            <person name="Won Y.J."/>
        </authorList>
    </citation>
    <scope>NUCLEOTIDE SEQUENCE [LARGE SCALE GENOMIC DNA]</scope>
    <source>
        <strain evidence="4">Wonlab-2016</strain>
    </source>
</reference>
<feature type="region of interest" description="Disordered" evidence="3">
    <location>
        <begin position="104"/>
        <end position="128"/>
    </location>
</feature>
<evidence type="ECO:0000313" key="5">
    <source>
        <dbReference type="Proteomes" id="UP001519460"/>
    </source>
</evidence>
<sequence length="128" mass="14970">MKYFGLNLQRSWGRSRRQMVTTYFRPTIGDLPGEYQSVMMSFVRLIHGCWAEDPVACGPNCRRVLRLMKKLNPFQTTGIMDNMLKMMERYSSRLEDVVAERTAQLAEEKRKTGHQAREQPNADYRSCT</sequence>
<keyword evidence="2" id="KW-0456">Lyase</keyword>
<protein>
    <recommendedName>
        <fullName evidence="6">Serine-threonine/tyrosine-protein kinase catalytic domain-containing protein</fullName>
    </recommendedName>
</protein>
<proteinExistence type="predicted"/>
<evidence type="ECO:0000313" key="4">
    <source>
        <dbReference type="EMBL" id="KAK7475974.1"/>
    </source>
</evidence>
<evidence type="ECO:0000256" key="2">
    <source>
        <dbReference type="ARBA" id="ARBA00023239"/>
    </source>
</evidence>
<dbReference type="InterPro" id="IPR050401">
    <property type="entry name" value="Cyclic_nucleotide_synthase"/>
</dbReference>
<evidence type="ECO:0000256" key="3">
    <source>
        <dbReference type="SAM" id="MobiDB-lite"/>
    </source>
</evidence>
<dbReference type="GO" id="GO:0000166">
    <property type="term" value="F:nucleotide binding"/>
    <property type="evidence" value="ECO:0007669"/>
    <property type="project" value="UniProtKB-KW"/>
</dbReference>
<accession>A0ABD0JMA1</accession>
<feature type="non-terminal residue" evidence="4">
    <location>
        <position position="128"/>
    </location>
</feature>
<evidence type="ECO:0000256" key="1">
    <source>
        <dbReference type="ARBA" id="ARBA00022741"/>
    </source>
</evidence>
<name>A0ABD0JMA1_9CAEN</name>
<keyword evidence="5" id="KW-1185">Reference proteome</keyword>
<comment type="caution">
    <text evidence="4">The sequence shown here is derived from an EMBL/GenBank/DDBJ whole genome shotgun (WGS) entry which is preliminary data.</text>
</comment>
<dbReference type="EMBL" id="JACVVK020000389">
    <property type="protein sequence ID" value="KAK7475974.1"/>
    <property type="molecule type" value="Genomic_DNA"/>
</dbReference>
<dbReference type="AlphaFoldDB" id="A0ABD0JMA1"/>
<keyword evidence="1" id="KW-0547">Nucleotide-binding</keyword>
<evidence type="ECO:0008006" key="6">
    <source>
        <dbReference type="Google" id="ProtNLM"/>
    </source>
</evidence>
<dbReference type="PANTHER" id="PTHR11920:SF335">
    <property type="entry name" value="GUANYLATE CYCLASE"/>
    <property type="match status" value="1"/>
</dbReference>
<organism evidence="4 5">
    <name type="scientific">Batillaria attramentaria</name>
    <dbReference type="NCBI Taxonomy" id="370345"/>
    <lineage>
        <taxon>Eukaryota</taxon>
        <taxon>Metazoa</taxon>
        <taxon>Spiralia</taxon>
        <taxon>Lophotrochozoa</taxon>
        <taxon>Mollusca</taxon>
        <taxon>Gastropoda</taxon>
        <taxon>Caenogastropoda</taxon>
        <taxon>Sorbeoconcha</taxon>
        <taxon>Cerithioidea</taxon>
        <taxon>Batillariidae</taxon>
        <taxon>Batillaria</taxon>
    </lineage>
</organism>
<dbReference type="GO" id="GO:0016829">
    <property type="term" value="F:lyase activity"/>
    <property type="evidence" value="ECO:0007669"/>
    <property type="project" value="UniProtKB-KW"/>
</dbReference>
<dbReference type="Proteomes" id="UP001519460">
    <property type="component" value="Unassembled WGS sequence"/>
</dbReference>
<dbReference type="PANTHER" id="PTHR11920">
    <property type="entry name" value="GUANYLYL CYCLASE"/>
    <property type="match status" value="1"/>
</dbReference>
<gene>
    <name evidence="4" type="ORF">BaRGS_00032793</name>
</gene>